<evidence type="ECO:0000313" key="1">
    <source>
        <dbReference type="EMBL" id="SFC09997.1"/>
    </source>
</evidence>
<gene>
    <name evidence="1" type="ORF">SAMN04488102_10339</name>
</gene>
<dbReference type="Proteomes" id="UP000199612">
    <property type="component" value="Unassembled WGS sequence"/>
</dbReference>
<dbReference type="AlphaFoldDB" id="A0A1I1GDZ4"/>
<dbReference type="EMBL" id="FOLT01000003">
    <property type="protein sequence ID" value="SFC09997.1"/>
    <property type="molecule type" value="Genomic_DNA"/>
</dbReference>
<keyword evidence="2" id="KW-1185">Reference proteome</keyword>
<proteinExistence type="predicted"/>
<accession>A0A1I1GDZ4</accession>
<evidence type="ECO:0000313" key="2">
    <source>
        <dbReference type="Proteomes" id="UP000199612"/>
    </source>
</evidence>
<sequence length="101" mass="11935">MIYTEMEIYKLMKAKDLTVEEEIKYDIFNFIRMIKLNKKKFITASFDSEYFGKLPMTFRKKEGQVMGLVTATVNGEVRKYLFNDEGYEPLDDLLELLNAIN</sequence>
<reference evidence="2" key="1">
    <citation type="submission" date="2016-10" db="EMBL/GenBank/DDBJ databases">
        <authorList>
            <person name="Varghese N."/>
            <person name="Submissions S."/>
        </authorList>
    </citation>
    <scope>NUCLEOTIDE SEQUENCE [LARGE SCALE GENOMIC DNA]</scope>
    <source>
        <strain evidence="2">DSM 23664</strain>
    </source>
</reference>
<protein>
    <submittedName>
        <fullName evidence="1">Uncharacterized protein</fullName>
    </submittedName>
</protein>
<name>A0A1I1GDZ4_9LACT</name>
<dbReference type="RefSeq" id="WP_177188584.1">
    <property type="nucleotide sequence ID" value="NZ_FOLT01000003.1"/>
</dbReference>
<organism evidence="1 2">
    <name type="scientific">Alkalibacterium subtropicum</name>
    <dbReference type="NCBI Taxonomy" id="753702"/>
    <lineage>
        <taxon>Bacteria</taxon>
        <taxon>Bacillati</taxon>
        <taxon>Bacillota</taxon>
        <taxon>Bacilli</taxon>
        <taxon>Lactobacillales</taxon>
        <taxon>Carnobacteriaceae</taxon>
        <taxon>Alkalibacterium</taxon>
    </lineage>
</organism>